<gene>
    <name evidence="2" type="ORF">EGW08_010991</name>
</gene>
<feature type="region of interest" description="Disordered" evidence="1">
    <location>
        <begin position="310"/>
        <end position="340"/>
    </location>
</feature>
<organism evidence="2 3">
    <name type="scientific">Elysia chlorotica</name>
    <name type="common">Eastern emerald elysia</name>
    <name type="synonym">Sea slug</name>
    <dbReference type="NCBI Taxonomy" id="188477"/>
    <lineage>
        <taxon>Eukaryota</taxon>
        <taxon>Metazoa</taxon>
        <taxon>Spiralia</taxon>
        <taxon>Lophotrochozoa</taxon>
        <taxon>Mollusca</taxon>
        <taxon>Gastropoda</taxon>
        <taxon>Heterobranchia</taxon>
        <taxon>Euthyneura</taxon>
        <taxon>Panpulmonata</taxon>
        <taxon>Sacoglossa</taxon>
        <taxon>Placobranchoidea</taxon>
        <taxon>Plakobranchidae</taxon>
        <taxon>Elysia</taxon>
    </lineage>
</organism>
<dbReference type="AlphaFoldDB" id="A0A433TI70"/>
<comment type="caution">
    <text evidence="2">The sequence shown here is derived from an EMBL/GenBank/DDBJ whole genome shotgun (WGS) entry which is preliminary data.</text>
</comment>
<dbReference type="Proteomes" id="UP000271974">
    <property type="component" value="Unassembled WGS sequence"/>
</dbReference>
<name>A0A433TI70_ELYCH</name>
<sequence>MARRREGSSSIPSSQLYTTNADAESSPFGSENTYGQESDSTVSSVPQRWHSVHSRQQNSGSPSELGNSQVQIGPLVVTRPPSMRHAFQGPTRSSPRLICKSLVSLSGGMDQWCSDNCNANFCPANTCFCFSDGEPARVRQDRLGPTPRTASVDTYQQGYGRPAQTNYPGYNTAGQSGSIVNSNLPQISPYLSNAAPHAQSRNRLSATMTNRHTLTPNSLNKQSPSVSTFKGNQVASWENGELSNHQHQNLIGRHVDSLAHTLREPSDFGLNFEKLNVPYPGHSMQTVISSNNEYSFGARNFERRKFPPQQTPAVFSSTQNPTRFSSNNDESRIDTHKRESENGKHIERTIPYSGFSYEANRNFVQDEAASPRPSRPSHMGCVAIGAYSGLQHFDEWCNVTCKQTMCPLLLCSCSGYGYN</sequence>
<feature type="region of interest" description="Disordered" evidence="1">
    <location>
        <begin position="213"/>
        <end position="233"/>
    </location>
</feature>
<feature type="region of interest" description="Disordered" evidence="1">
    <location>
        <begin position="1"/>
        <end position="69"/>
    </location>
</feature>
<dbReference type="OrthoDB" id="10683066at2759"/>
<evidence type="ECO:0000256" key="1">
    <source>
        <dbReference type="SAM" id="MobiDB-lite"/>
    </source>
</evidence>
<feature type="compositionally biased region" description="Polar residues" evidence="1">
    <location>
        <begin position="148"/>
        <end position="161"/>
    </location>
</feature>
<feature type="compositionally biased region" description="Polar residues" evidence="1">
    <location>
        <begin position="8"/>
        <end position="46"/>
    </location>
</feature>
<evidence type="ECO:0000313" key="3">
    <source>
        <dbReference type="Proteomes" id="UP000271974"/>
    </source>
</evidence>
<feature type="compositionally biased region" description="Polar residues" evidence="1">
    <location>
        <begin position="311"/>
        <end position="328"/>
    </location>
</feature>
<keyword evidence="3" id="KW-1185">Reference proteome</keyword>
<proteinExistence type="predicted"/>
<reference evidence="2 3" key="1">
    <citation type="submission" date="2019-01" db="EMBL/GenBank/DDBJ databases">
        <title>A draft genome assembly of the solar-powered sea slug Elysia chlorotica.</title>
        <authorList>
            <person name="Cai H."/>
            <person name="Li Q."/>
            <person name="Fang X."/>
            <person name="Li J."/>
            <person name="Curtis N.E."/>
            <person name="Altenburger A."/>
            <person name="Shibata T."/>
            <person name="Feng M."/>
            <person name="Maeda T."/>
            <person name="Schwartz J.A."/>
            <person name="Shigenobu S."/>
            <person name="Lundholm N."/>
            <person name="Nishiyama T."/>
            <person name="Yang H."/>
            <person name="Hasebe M."/>
            <person name="Li S."/>
            <person name="Pierce S.K."/>
            <person name="Wang J."/>
        </authorList>
    </citation>
    <scope>NUCLEOTIDE SEQUENCE [LARGE SCALE GENOMIC DNA]</scope>
    <source>
        <strain evidence="2">EC2010</strain>
        <tissue evidence="2">Whole organism of an adult</tissue>
    </source>
</reference>
<feature type="region of interest" description="Disordered" evidence="1">
    <location>
        <begin position="140"/>
        <end position="161"/>
    </location>
</feature>
<evidence type="ECO:0000313" key="2">
    <source>
        <dbReference type="EMBL" id="RUS81249.1"/>
    </source>
</evidence>
<dbReference type="EMBL" id="RQTK01000348">
    <property type="protein sequence ID" value="RUS81249.1"/>
    <property type="molecule type" value="Genomic_DNA"/>
</dbReference>
<feature type="compositionally biased region" description="Basic and acidic residues" evidence="1">
    <location>
        <begin position="329"/>
        <end position="340"/>
    </location>
</feature>
<accession>A0A433TI70</accession>
<feature type="compositionally biased region" description="Polar residues" evidence="1">
    <location>
        <begin position="54"/>
        <end position="69"/>
    </location>
</feature>
<protein>
    <submittedName>
        <fullName evidence="2">Uncharacterized protein</fullName>
    </submittedName>
</protein>